<evidence type="ECO:0000256" key="3">
    <source>
        <dbReference type="ARBA" id="ARBA00011284"/>
    </source>
</evidence>
<evidence type="ECO:0000256" key="2">
    <source>
        <dbReference type="ARBA" id="ARBA00008351"/>
    </source>
</evidence>
<organism evidence="7 8">
    <name type="scientific">Candidatus Methylophosphatis roskildensis</name>
    <dbReference type="NCBI Taxonomy" id="2899263"/>
    <lineage>
        <taxon>Bacteria</taxon>
        <taxon>Pseudomonadati</taxon>
        <taxon>Pseudomonadota</taxon>
        <taxon>Betaproteobacteria</taxon>
        <taxon>Nitrosomonadales</taxon>
        <taxon>Sterolibacteriaceae</taxon>
        <taxon>Candidatus Methylophosphatis</taxon>
    </lineage>
</organism>
<evidence type="ECO:0000256" key="1">
    <source>
        <dbReference type="ARBA" id="ARBA00002247"/>
    </source>
</evidence>
<evidence type="ECO:0000313" key="7">
    <source>
        <dbReference type="EMBL" id="MBK6974284.1"/>
    </source>
</evidence>
<sequence length="112" mass="12840">MNDLTQRLTQLSAAEEFLEFFAIPFEQSVVNVSRLHILKRFYQYLRQERGLGELDEAQMFACYRGLLVRAYEDFVASTPAQEKVFKVFQDADGAKHFSADSLRATVPTPASR</sequence>
<evidence type="ECO:0000256" key="4">
    <source>
        <dbReference type="ARBA" id="ARBA00016274"/>
    </source>
</evidence>
<accession>A0A9D7E596</accession>
<protein>
    <recommendedName>
        <fullName evidence="4 6">Nitrogenase-stabilizing/protective protein NifW</fullName>
    </recommendedName>
</protein>
<dbReference type="PIRSF" id="PIRSF005790">
    <property type="entry name" value="NifW"/>
    <property type="match status" value="1"/>
</dbReference>
<comment type="caution">
    <text evidence="7">The sequence shown here is derived from an EMBL/GenBank/DDBJ whole genome shotgun (WGS) entry which is preliminary data.</text>
</comment>
<dbReference type="InterPro" id="IPR004893">
    <property type="entry name" value="NifW"/>
</dbReference>
<dbReference type="EMBL" id="JADJEV010000004">
    <property type="protein sequence ID" value="MBK6974284.1"/>
    <property type="molecule type" value="Genomic_DNA"/>
</dbReference>
<dbReference type="GO" id="GO:0009399">
    <property type="term" value="P:nitrogen fixation"/>
    <property type="evidence" value="ECO:0007669"/>
    <property type="project" value="UniProtKB-UniRule"/>
</dbReference>
<evidence type="ECO:0000313" key="8">
    <source>
        <dbReference type="Proteomes" id="UP000807785"/>
    </source>
</evidence>
<dbReference type="HAMAP" id="MF_00529">
    <property type="entry name" value="NifW"/>
    <property type="match status" value="1"/>
</dbReference>
<evidence type="ECO:0000256" key="6">
    <source>
        <dbReference type="HAMAP-Rule" id="MF_00529"/>
    </source>
</evidence>
<dbReference type="Pfam" id="PF03206">
    <property type="entry name" value="NifW"/>
    <property type="match status" value="1"/>
</dbReference>
<evidence type="ECO:0000256" key="5">
    <source>
        <dbReference type="ARBA" id="ARBA00023231"/>
    </source>
</evidence>
<dbReference type="NCBIfam" id="NF002009">
    <property type="entry name" value="PRK00810.1"/>
    <property type="match status" value="1"/>
</dbReference>
<gene>
    <name evidence="6 7" type="primary">nifW</name>
    <name evidence="7" type="ORF">IPH26_15500</name>
</gene>
<proteinExistence type="inferred from homology"/>
<comment type="similarity">
    <text evidence="2 6">Belongs to the NifW family.</text>
</comment>
<comment type="subunit">
    <text evidence="3 6">Homotrimer; associates with NifD.</text>
</comment>
<name>A0A9D7E596_9PROT</name>
<dbReference type="Proteomes" id="UP000807785">
    <property type="component" value="Unassembled WGS sequence"/>
</dbReference>
<keyword evidence="5 6" id="KW-0535">Nitrogen fixation</keyword>
<reference evidence="7" key="1">
    <citation type="submission" date="2020-10" db="EMBL/GenBank/DDBJ databases">
        <title>Connecting structure to function with the recovery of over 1000 high-quality activated sludge metagenome-assembled genomes encoding full-length rRNA genes using long-read sequencing.</title>
        <authorList>
            <person name="Singleton C.M."/>
            <person name="Petriglieri F."/>
            <person name="Kristensen J.M."/>
            <person name="Kirkegaard R.H."/>
            <person name="Michaelsen T.Y."/>
            <person name="Andersen M.H."/>
            <person name="Karst S.M."/>
            <person name="Dueholm M.S."/>
            <person name="Nielsen P.H."/>
            <person name="Albertsen M."/>
        </authorList>
    </citation>
    <scope>NUCLEOTIDE SEQUENCE</scope>
    <source>
        <strain evidence="7">Bjer_18-Q3-R1-45_BAT3C.347</strain>
    </source>
</reference>
<dbReference type="AlphaFoldDB" id="A0A9D7E596"/>
<comment type="function">
    <text evidence="1 6">May protect the nitrogenase Fe-Mo protein from oxidative damage.</text>
</comment>